<sequence length="78" mass="8910">MMTREVNEFGRRLFTLRPGEDCERRPIPSGKPRLSVVQWHLLHYGRDVVCPSLSTEMQIVRGTMALPHGGCLAHRIRG</sequence>
<reference evidence="1 2" key="1">
    <citation type="journal article" date="2024" name="G3 (Bethesda)">
        <title>Genome assembly of Hibiscus sabdariffa L. provides insights into metabolisms of medicinal natural products.</title>
        <authorList>
            <person name="Kim T."/>
        </authorList>
    </citation>
    <scope>NUCLEOTIDE SEQUENCE [LARGE SCALE GENOMIC DNA]</scope>
    <source>
        <strain evidence="1">TK-2024</strain>
        <tissue evidence="1">Old leaves</tissue>
    </source>
</reference>
<proteinExistence type="predicted"/>
<keyword evidence="2" id="KW-1185">Reference proteome</keyword>
<organism evidence="1 2">
    <name type="scientific">Hibiscus sabdariffa</name>
    <name type="common">roselle</name>
    <dbReference type="NCBI Taxonomy" id="183260"/>
    <lineage>
        <taxon>Eukaryota</taxon>
        <taxon>Viridiplantae</taxon>
        <taxon>Streptophyta</taxon>
        <taxon>Embryophyta</taxon>
        <taxon>Tracheophyta</taxon>
        <taxon>Spermatophyta</taxon>
        <taxon>Magnoliopsida</taxon>
        <taxon>eudicotyledons</taxon>
        <taxon>Gunneridae</taxon>
        <taxon>Pentapetalae</taxon>
        <taxon>rosids</taxon>
        <taxon>malvids</taxon>
        <taxon>Malvales</taxon>
        <taxon>Malvaceae</taxon>
        <taxon>Malvoideae</taxon>
        <taxon>Hibiscus</taxon>
    </lineage>
</organism>
<accession>A0ABR2FYJ1</accession>
<evidence type="ECO:0000313" key="2">
    <source>
        <dbReference type="Proteomes" id="UP001472677"/>
    </source>
</evidence>
<evidence type="ECO:0000313" key="1">
    <source>
        <dbReference type="EMBL" id="KAK8589323.1"/>
    </source>
</evidence>
<dbReference type="Proteomes" id="UP001472677">
    <property type="component" value="Unassembled WGS sequence"/>
</dbReference>
<name>A0ABR2FYJ1_9ROSI</name>
<dbReference type="EMBL" id="JBBPBM010000004">
    <property type="protein sequence ID" value="KAK8589323.1"/>
    <property type="molecule type" value="Genomic_DNA"/>
</dbReference>
<comment type="caution">
    <text evidence="1">The sequence shown here is derived from an EMBL/GenBank/DDBJ whole genome shotgun (WGS) entry which is preliminary data.</text>
</comment>
<gene>
    <name evidence="1" type="ORF">V6N12_023724</name>
</gene>
<protein>
    <submittedName>
        <fullName evidence="1">Uncharacterized protein</fullName>
    </submittedName>
</protein>